<accession>A0A397SXT1</accession>
<protein>
    <submittedName>
        <fullName evidence="1">Uncharacterized protein</fullName>
    </submittedName>
</protein>
<name>A0A397SXT1_9GLOM</name>
<gene>
    <name evidence="1" type="ORF">C1645_806705</name>
</gene>
<evidence type="ECO:0000313" key="2">
    <source>
        <dbReference type="Proteomes" id="UP000265703"/>
    </source>
</evidence>
<evidence type="ECO:0000313" key="1">
    <source>
        <dbReference type="EMBL" id="RIA88627.1"/>
    </source>
</evidence>
<dbReference type="Proteomes" id="UP000265703">
    <property type="component" value="Unassembled WGS sequence"/>
</dbReference>
<dbReference type="OrthoDB" id="2389627at2759"/>
<proteinExistence type="predicted"/>
<comment type="caution">
    <text evidence="1">The sequence shown here is derived from an EMBL/GenBank/DDBJ whole genome shotgun (WGS) entry which is preliminary data.</text>
</comment>
<sequence length="342" mass="40081">MSITCYCYRCNIVDYSANAYFSLNNEDEQSIILQICEGILKAIQNEKFSTEISYNGSLMTHRQIQNIDQVENCIDREFNQLFRNNKLCKEVNRLPIGIWKIKFKWNDNDSLIERIIKILREWFNPFINYFQKIDVEKRNKGIEEDGLKLYLLNNLKNNLPGFDYLLEYSWKSYDDNNNSNEGDFVFASDSGIFVVVKAEWLNVRRRRKKSRNVSNNEDKIQILGHKDKISEKFVGKFIRVLGLKFTSNLDEDAAILEFVDNDEIIAKYFKGIYGHPHPKKRHESYNEYQALLRSYDDFEDSQATTSTQQVDDSSSEPATTSTLSDIAAAGYIFYQSLSRKFY</sequence>
<dbReference type="EMBL" id="QKYT01000255">
    <property type="protein sequence ID" value="RIA88627.1"/>
    <property type="molecule type" value="Genomic_DNA"/>
</dbReference>
<keyword evidence="2" id="KW-1185">Reference proteome</keyword>
<dbReference type="AlphaFoldDB" id="A0A397SXT1"/>
<reference evidence="1 2" key="1">
    <citation type="submission" date="2018-06" db="EMBL/GenBank/DDBJ databases">
        <title>Comparative genomics reveals the genomic features of Rhizophagus irregularis, R. cerebriforme, R. diaphanum and Gigaspora rosea, and their symbiotic lifestyle signature.</title>
        <authorList>
            <person name="Morin E."/>
            <person name="San Clemente H."/>
            <person name="Chen E.C.H."/>
            <person name="De La Providencia I."/>
            <person name="Hainaut M."/>
            <person name="Kuo A."/>
            <person name="Kohler A."/>
            <person name="Murat C."/>
            <person name="Tang N."/>
            <person name="Roy S."/>
            <person name="Loubradou J."/>
            <person name="Henrissat B."/>
            <person name="Grigoriev I.V."/>
            <person name="Corradi N."/>
            <person name="Roux C."/>
            <person name="Martin F.M."/>
        </authorList>
    </citation>
    <scope>NUCLEOTIDE SEQUENCE [LARGE SCALE GENOMIC DNA]</scope>
    <source>
        <strain evidence="1 2">DAOM 227022</strain>
    </source>
</reference>
<organism evidence="1 2">
    <name type="scientific">Glomus cerebriforme</name>
    <dbReference type="NCBI Taxonomy" id="658196"/>
    <lineage>
        <taxon>Eukaryota</taxon>
        <taxon>Fungi</taxon>
        <taxon>Fungi incertae sedis</taxon>
        <taxon>Mucoromycota</taxon>
        <taxon>Glomeromycotina</taxon>
        <taxon>Glomeromycetes</taxon>
        <taxon>Glomerales</taxon>
        <taxon>Glomeraceae</taxon>
        <taxon>Glomus</taxon>
    </lineage>
</organism>